<reference evidence="2" key="1">
    <citation type="submission" date="2020-06" db="EMBL/GenBank/DDBJ databases">
        <authorList>
            <person name="Li T."/>
            <person name="Hu X."/>
            <person name="Zhang T."/>
            <person name="Song X."/>
            <person name="Zhang H."/>
            <person name="Dai N."/>
            <person name="Sheng W."/>
            <person name="Hou X."/>
            <person name="Wei L."/>
        </authorList>
    </citation>
    <scope>NUCLEOTIDE SEQUENCE</scope>
    <source>
        <strain evidence="2">G02</strain>
        <tissue evidence="2">Leaf</tissue>
    </source>
</reference>
<proteinExistence type="predicted"/>
<dbReference type="PANTHER" id="PTHR48428">
    <property type="entry name" value="PLANT-SPECIFIC TFIIB-RELATED PROTEIN PTF2"/>
    <property type="match status" value="1"/>
</dbReference>
<dbReference type="InterPro" id="IPR013150">
    <property type="entry name" value="TFIIB_cyclin"/>
</dbReference>
<evidence type="ECO:0000259" key="1">
    <source>
        <dbReference type="Pfam" id="PF00382"/>
    </source>
</evidence>
<dbReference type="PANTHER" id="PTHR48428:SF1">
    <property type="entry name" value="PLANT-SPECIFIC TFIIB-RELATED PROTEIN PTF2"/>
    <property type="match status" value="1"/>
</dbReference>
<comment type="caution">
    <text evidence="2">The sequence shown here is derived from an EMBL/GenBank/DDBJ whole genome shotgun (WGS) entry which is preliminary data.</text>
</comment>
<dbReference type="GO" id="GO:0017025">
    <property type="term" value="F:TBP-class protein binding"/>
    <property type="evidence" value="ECO:0007669"/>
    <property type="project" value="InterPro"/>
</dbReference>
<dbReference type="AlphaFoldDB" id="A0AAW2KGL4"/>
<protein>
    <submittedName>
        <fullName evidence="2">Plant-specific TFIIB-related protein PTF2</fullName>
    </submittedName>
</protein>
<organism evidence="2">
    <name type="scientific">Sesamum radiatum</name>
    <name type="common">Black benniseed</name>
    <dbReference type="NCBI Taxonomy" id="300843"/>
    <lineage>
        <taxon>Eukaryota</taxon>
        <taxon>Viridiplantae</taxon>
        <taxon>Streptophyta</taxon>
        <taxon>Embryophyta</taxon>
        <taxon>Tracheophyta</taxon>
        <taxon>Spermatophyta</taxon>
        <taxon>Magnoliopsida</taxon>
        <taxon>eudicotyledons</taxon>
        <taxon>Gunneridae</taxon>
        <taxon>Pentapetalae</taxon>
        <taxon>asterids</taxon>
        <taxon>lamiids</taxon>
        <taxon>Lamiales</taxon>
        <taxon>Pedaliaceae</taxon>
        <taxon>Sesamum</taxon>
    </lineage>
</organism>
<reference evidence="2" key="2">
    <citation type="journal article" date="2024" name="Plant">
        <title>Genomic evolution and insights into agronomic trait innovations of Sesamum species.</title>
        <authorList>
            <person name="Miao H."/>
            <person name="Wang L."/>
            <person name="Qu L."/>
            <person name="Liu H."/>
            <person name="Sun Y."/>
            <person name="Le M."/>
            <person name="Wang Q."/>
            <person name="Wei S."/>
            <person name="Zheng Y."/>
            <person name="Lin W."/>
            <person name="Duan Y."/>
            <person name="Cao H."/>
            <person name="Xiong S."/>
            <person name="Wang X."/>
            <person name="Wei L."/>
            <person name="Li C."/>
            <person name="Ma Q."/>
            <person name="Ju M."/>
            <person name="Zhao R."/>
            <person name="Li G."/>
            <person name="Mu C."/>
            <person name="Tian Q."/>
            <person name="Mei H."/>
            <person name="Zhang T."/>
            <person name="Gao T."/>
            <person name="Zhang H."/>
        </authorList>
    </citation>
    <scope>NUCLEOTIDE SEQUENCE</scope>
    <source>
        <strain evidence="2">G02</strain>
    </source>
</reference>
<dbReference type="SUPFAM" id="SSF47954">
    <property type="entry name" value="Cyclin-like"/>
    <property type="match status" value="1"/>
</dbReference>
<dbReference type="InterPro" id="IPR036915">
    <property type="entry name" value="Cyclin-like_sf"/>
</dbReference>
<dbReference type="Gene3D" id="1.10.472.10">
    <property type="entry name" value="Cyclin-like"/>
    <property type="match status" value="1"/>
</dbReference>
<name>A0AAW2KGL4_SESRA</name>
<dbReference type="Gene3D" id="1.10.472.170">
    <property type="match status" value="1"/>
</dbReference>
<dbReference type="Pfam" id="PF00382">
    <property type="entry name" value="TFIIB"/>
    <property type="match status" value="1"/>
</dbReference>
<gene>
    <name evidence="2" type="ORF">Sradi_5981600</name>
</gene>
<dbReference type="InterPro" id="IPR053340">
    <property type="entry name" value="PTF2"/>
</dbReference>
<evidence type="ECO:0000313" key="2">
    <source>
        <dbReference type="EMBL" id="KAL0305643.1"/>
    </source>
</evidence>
<feature type="domain" description="Transcription factor TFIIB cyclin-like" evidence="1">
    <location>
        <begin position="265"/>
        <end position="315"/>
    </location>
</feature>
<accession>A0AAW2KGL4</accession>
<dbReference type="EMBL" id="JACGWJ010000028">
    <property type="protein sequence ID" value="KAL0305643.1"/>
    <property type="molecule type" value="Genomic_DNA"/>
</dbReference>
<sequence>MEPTLDNISPGSDPKPPVIYRCKKCRRIVATEEHIVSHKRGEGQKCFKWKKRNSDLDVETPECSSIFVEPLKWMEAGEDGRFSPLPELQEENSGPRRCNGQHGLLIVWRRSGFDNFQAHIGGVTGDAGTYVRVGTVGSGSVRNYKENKIFEAQKLIEDFMFKLGFSGSKSHEVKLLVEKITNAEYGQGKWFPVFVGACAYVVMRKDQKMLPIVEVADLLPEFDIVKSFERAIKSCPSFGKVPEDVVQRMLQQGVFLIQCLIKWFVTTGRKPMPVVAAVLLFVGELNQVHVKIEDLAKELHVAVITCRRRYKELLEKLVVVARALPWGKDVSVKNIVKNAPFVIQYMEMKSTTNCTRQRDSFEDVLHDVEGLVGDCLSKEIGYTFDSYTVEDSSSQYFEVDRAANLNSDCPDKFQISPESLTMIYSNFLDEVSLVKATEEIGIGNKRKRRKTFDLQACTDWWQGKSDLSKKLLLKQILEKDVGLDVMPPSFDKACLVRGKRHEKIKAAKLRIQRIMHPGVATSGYSNDLCLFEPEKN</sequence>